<evidence type="ECO:0000256" key="5">
    <source>
        <dbReference type="SAM" id="MobiDB-lite"/>
    </source>
</evidence>
<accession>A0A7F8K4F8</accession>
<dbReference type="InParanoid" id="A0A7F8K4F8"/>
<dbReference type="GeneID" id="115801569"/>
<evidence type="ECO:0000313" key="8">
    <source>
        <dbReference type="RefSeq" id="XP_030615345.1"/>
    </source>
</evidence>
<evidence type="ECO:0000313" key="7">
    <source>
        <dbReference type="Proteomes" id="UP000248483"/>
    </source>
</evidence>
<organism evidence="7 8">
    <name type="scientific">Delphinapterus leucas</name>
    <name type="common">Beluga whale</name>
    <dbReference type="NCBI Taxonomy" id="9749"/>
    <lineage>
        <taxon>Eukaryota</taxon>
        <taxon>Metazoa</taxon>
        <taxon>Chordata</taxon>
        <taxon>Craniata</taxon>
        <taxon>Vertebrata</taxon>
        <taxon>Euteleostomi</taxon>
        <taxon>Mammalia</taxon>
        <taxon>Eutheria</taxon>
        <taxon>Laurasiatheria</taxon>
        <taxon>Artiodactyla</taxon>
        <taxon>Whippomorpha</taxon>
        <taxon>Cetacea</taxon>
        <taxon>Odontoceti</taxon>
        <taxon>Monodontidae</taxon>
        <taxon>Delphinapterus</taxon>
    </lineage>
</organism>
<feature type="region of interest" description="Disordered" evidence="5">
    <location>
        <begin position="30"/>
        <end position="125"/>
    </location>
</feature>
<dbReference type="Gene3D" id="1.10.10.60">
    <property type="entry name" value="Homeodomain-like"/>
    <property type="match status" value="1"/>
</dbReference>
<feature type="compositionally biased region" description="Basic and acidic residues" evidence="5">
    <location>
        <begin position="30"/>
        <end position="39"/>
    </location>
</feature>
<dbReference type="Pfam" id="PF00046">
    <property type="entry name" value="Homeodomain"/>
    <property type="match status" value="1"/>
</dbReference>
<proteinExistence type="predicted"/>
<dbReference type="CDD" id="cd00086">
    <property type="entry name" value="homeodomain"/>
    <property type="match status" value="1"/>
</dbReference>
<evidence type="ECO:0000256" key="3">
    <source>
        <dbReference type="ARBA" id="ARBA00023242"/>
    </source>
</evidence>
<keyword evidence="3 4" id="KW-0539">Nucleus</keyword>
<keyword evidence="2 4" id="KW-0371">Homeobox</keyword>
<protein>
    <submittedName>
        <fullName evidence="8">Rhox homeobox family member 1</fullName>
    </submittedName>
</protein>
<dbReference type="GO" id="GO:0003677">
    <property type="term" value="F:DNA binding"/>
    <property type="evidence" value="ECO:0007669"/>
    <property type="project" value="UniProtKB-KW"/>
</dbReference>
<evidence type="ECO:0000256" key="4">
    <source>
        <dbReference type="RuleBase" id="RU000682"/>
    </source>
</evidence>
<evidence type="ECO:0000259" key="6">
    <source>
        <dbReference type="Pfam" id="PF00046"/>
    </source>
</evidence>
<dbReference type="CTD" id="158800"/>
<dbReference type="AlphaFoldDB" id="A0A7F8K4F8"/>
<dbReference type="PANTHER" id="PTHR47465">
    <property type="entry name" value="MCG113260-RELATED-RELATED"/>
    <property type="match status" value="1"/>
</dbReference>
<dbReference type="InterPro" id="IPR001356">
    <property type="entry name" value="HD"/>
</dbReference>
<reference evidence="8" key="1">
    <citation type="submission" date="2025-08" db="UniProtKB">
        <authorList>
            <consortium name="RefSeq"/>
        </authorList>
    </citation>
    <scope>IDENTIFICATION</scope>
    <source>
        <tissue evidence="8">Blood</tissue>
    </source>
</reference>
<comment type="subcellular location">
    <subcellularLocation>
        <location evidence="4">Nucleus</location>
    </subcellularLocation>
</comment>
<feature type="domain" description="Homeobox" evidence="6">
    <location>
        <begin position="122"/>
        <end position="151"/>
    </location>
</feature>
<dbReference type="GO" id="GO:0005634">
    <property type="term" value="C:nucleus"/>
    <property type="evidence" value="ECO:0007669"/>
    <property type="project" value="UniProtKB-SubCell"/>
</dbReference>
<sequence>MERQPQSSHDAYDVTDAAVAGFFKLGVEEEREVAKEVKPADISPPGEGAEEQKAQSEPEQGAAAEGKEAGDEGEGKEGCEVSVGAAGPADGKSREAEAEAGGEEQPPQAAVKGPEAADGQRRAPRARFTQVQVQDLESVFQHTQYPSARMR</sequence>
<evidence type="ECO:0000256" key="1">
    <source>
        <dbReference type="ARBA" id="ARBA00023125"/>
    </source>
</evidence>
<gene>
    <name evidence="8" type="primary">RHOXF1</name>
</gene>
<name>A0A7F8K4F8_DELLE</name>
<evidence type="ECO:0000256" key="2">
    <source>
        <dbReference type="ARBA" id="ARBA00023155"/>
    </source>
</evidence>
<dbReference type="RefSeq" id="XP_030615345.1">
    <property type="nucleotide sequence ID" value="XM_030759485.1"/>
</dbReference>
<dbReference type="InterPro" id="IPR009057">
    <property type="entry name" value="Homeodomain-like_sf"/>
</dbReference>
<dbReference type="SUPFAM" id="SSF46689">
    <property type="entry name" value="Homeodomain-like"/>
    <property type="match status" value="1"/>
</dbReference>
<dbReference type="Proteomes" id="UP000248483">
    <property type="component" value="Unplaced"/>
</dbReference>
<keyword evidence="1 4" id="KW-0238">DNA-binding</keyword>
<feature type="compositionally biased region" description="Basic and acidic residues" evidence="5">
    <location>
        <begin position="65"/>
        <end position="79"/>
    </location>
</feature>
<dbReference type="KEGG" id="dle:115801569"/>
<keyword evidence="7" id="KW-1185">Reference proteome</keyword>